<comment type="caution">
    <text evidence="2">The sequence shown here is derived from an EMBL/GenBank/DDBJ whole genome shotgun (WGS) entry which is preliminary data.</text>
</comment>
<reference evidence="2" key="1">
    <citation type="journal article" date="2021" name="PeerJ">
        <title>Extensive microbial diversity within the chicken gut microbiome revealed by metagenomics and culture.</title>
        <authorList>
            <person name="Gilroy R."/>
            <person name="Ravi A."/>
            <person name="Getino M."/>
            <person name="Pursley I."/>
            <person name="Horton D.L."/>
            <person name="Alikhan N.F."/>
            <person name="Baker D."/>
            <person name="Gharbi K."/>
            <person name="Hall N."/>
            <person name="Watson M."/>
            <person name="Adriaenssens E.M."/>
            <person name="Foster-Nyarko E."/>
            <person name="Jarju S."/>
            <person name="Secka A."/>
            <person name="Antonio M."/>
            <person name="Oren A."/>
            <person name="Chaudhuri R.R."/>
            <person name="La Ragione R."/>
            <person name="Hildebrand F."/>
            <person name="Pallen M.J."/>
        </authorList>
    </citation>
    <scope>NUCLEOTIDE SEQUENCE</scope>
    <source>
        <strain evidence="2">ChiBcec16-3735</strain>
    </source>
</reference>
<protein>
    <submittedName>
        <fullName evidence="2">ATP-dependent Clp protease proteolytic subunit</fullName>
    </submittedName>
</protein>
<keyword evidence="2" id="KW-0645">Protease</keyword>
<dbReference type="EMBL" id="DXBJ01000008">
    <property type="protein sequence ID" value="HIZ57160.1"/>
    <property type="molecule type" value="Genomic_DNA"/>
</dbReference>
<dbReference type="Proteomes" id="UP000824065">
    <property type="component" value="Unassembled WGS sequence"/>
</dbReference>
<dbReference type="InterPro" id="IPR023562">
    <property type="entry name" value="ClpP/TepA"/>
</dbReference>
<dbReference type="Gene3D" id="3.90.226.10">
    <property type="entry name" value="2-enoyl-CoA Hydratase, Chain A, domain 1"/>
    <property type="match status" value="1"/>
</dbReference>
<dbReference type="AlphaFoldDB" id="A0A9D2FDL7"/>
<organism evidence="2 3">
    <name type="scientific">Candidatus Faecalibacterium gallistercoris</name>
    <dbReference type="NCBI Taxonomy" id="2838579"/>
    <lineage>
        <taxon>Bacteria</taxon>
        <taxon>Bacillati</taxon>
        <taxon>Bacillota</taxon>
        <taxon>Clostridia</taxon>
        <taxon>Eubacteriales</taxon>
        <taxon>Oscillospiraceae</taxon>
        <taxon>Faecalibacterium</taxon>
    </lineage>
</organism>
<evidence type="ECO:0000313" key="3">
    <source>
        <dbReference type="Proteomes" id="UP000824065"/>
    </source>
</evidence>
<accession>A0A9D2FDL7</accession>
<reference evidence="2" key="2">
    <citation type="submission" date="2021-04" db="EMBL/GenBank/DDBJ databases">
        <authorList>
            <person name="Gilroy R."/>
        </authorList>
    </citation>
    <scope>NUCLEOTIDE SEQUENCE</scope>
    <source>
        <strain evidence="2">ChiBcec16-3735</strain>
    </source>
</reference>
<sequence>MDKKDKKKTKHAPEAAAEQPDGGSGETERRAFAQEQLETMGTVSLTKGAHAIHCLTVIGQIEGHVEAPQGQKTTKYEHVIPQLVAVQEDPAIEGLLVLLNTVGGDVEAGLALAELIAGISKPSATLVLGGGHSIGIPLAVSARRSFIVPTATMTVHPVRHSGMILGVPQTMRWFEQMQERITGFVERHSQMPAGRFNELMLHTGELVMDMGTVLDGRRAVEEGLIDQLGGLSEAMRWLYREIESQA</sequence>
<dbReference type="GO" id="GO:0008233">
    <property type="term" value="F:peptidase activity"/>
    <property type="evidence" value="ECO:0007669"/>
    <property type="project" value="UniProtKB-KW"/>
</dbReference>
<proteinExistence type="predicted"/>
<dbReference type="SUPFAM" id="SSF52096">
    <property type="entry name" value="ClpP/crotonase"/>
    <property type="match status" value="1"/>
</dbReference>
<dbReference type="GO" id="GO:0006508">
    <property type="term" value="P:proteolysis"/>
    <property type="evidence" value="ECO:0007669"/>
    <property type="project" value="UniProtKB-KW"/>
</dbReference>
<keyword evidence="2" id="KW-0378">Hydrolase</keyword>
<feature type="region of interest" description="Disordered" evidence="1">
    <location>
        <begin position="1"/>
        <end position="28"/>
    </location>
</feature>
<gene>
    <name evidence="2" type="ORF">H9725_01010</name>
</gene>
<evidence type="ECO:0000313" key="2">
    <source>
        <dbReference type="EMBL" id="HIZ57160.1"/>
    </source>
</evidence>
<dbReference type="InterPro" id="IPR029045">
    <property type="entry name" value="ClpP/crotonase-like_dom_sf"/>
</dbReference>
<feature type="compositionally biased region" description="Basic residues" evidence="1">
    <location>
        <begin position="1"/>
        <end position="10"/>
    </location>
</feature>
<evidence type="ECO:0000256" key="1">
    <source>
        <dbReference type="SAM" id="MobiDB-lite"/>
    </source>
</evidence>
<dbReference type="Pfam" id="PF00574">
    <property type="entry name" value="CLP_protease"/>
    <property type="match status" value="1"/>
</dbReference>
<name>A0A9D2FDL7_9FIRM</name>